<dbReference type="AlphaFoldDB" id="A0A1Y1Y4R6"/>
<reference evidence="9 10" key="1">
    <citation type="submission" date="2016-07" db="EMBL/GenBank/DDBJ databases">
        <title>Pervasive Adenine N6-methylation of Active Genes in Fungi.</title>
        <authorList>
            <consortium name="DOE Joint Genome Institute"/>
            <person name="Mondo S.J."/>
            <person name="Dannebaum R.O."/>
            <person name="Kuo R.C."/>
            <person name="Labutti K."/>
            <person name="Haridas S."/>
            <person name="Kuo A."/>
            <person name="Salamov A."/>
            <person name="Ahrendt S.R."/>
            <person name="Lipzen A."/>
            <person name="Sullivan W."/>
            <person name="Andreopoulos W.B."/>
            <person name="Clum A."/>
            <person name="Lindquist E."/>
            <person name="Daum C."/>
            <person name="Ramamoorthy G.K."/>
            <person name="Gryganskyi A."/>
            <person name="Culley D."/>
            <person name="Magnuson J.K."/>
            <person name="James T.Y."/>
            <person name="O'Malley M.A."/>
            <person name="Stajich J.E."/>
            <person name="Spatafora J.W."/>
            <person name="Visel A."/>
            <person name="Grigoriev I.V."/>
        </authorList>
    </citation>
    <scope>NUCLEOTIDE SEQUENCE [LARGE SCALE GENOMIC DNA]</scope>
    <source>
        <strain evidence="9 10">CBS 931.73</strain>
    </source>
</reference>
<evidence type="ECO:0000256" key="7">
    <source>
        <dbReference type="SAM" id="Phobius"/>
    </source>
</evidence>
<name>A0A1Y1Y4R6_9FUNG</name>
<protein>
    <submittedName>
        <fullName evidence="9">Longevity assurance proteins LAG1/LAC1</fullName>
    </submittedName>
</protein>
<dbReference type="InterPro" id="IPR016439">
    <property type="entry name" value="Lag1/Lac1-like"/>
</dbReference>
<dbReference type="PIRSF" id="PIRSF005225">
    <property type="entry name" value="LAG1_LAC1"/>
    <property type="match status" value="1"/>
</dbReference>
<dbReference type="PANTHER" id="PTHR12560:SF0">
    <property type="entry name" value="LD18904P"/>
    <property type="match status" value="1"/>
</dbReference>
<dbReference type="Pfam" id="PF03798">
    <property type="entry name" value="TRAM_LAG1_CLN8"/>
    <property type="match status" value="1"/>
</dbReference>
<feature type="transmembrane region" description="Helical" evidence="7">
    <location>
        <begin position="148"/>
        <end position="166"/>
    </location>
</feature>
<feature type="transmembrane region" description="Helical" evidence="7">
    <location>
        <begin position="230"/>
        <end position="255"/>
    </location>
</feature>
<dbReference type="InterPro" id="IPR006634">
    <property type="entry name" value="TLC-dom"/>
</dbReference>
<evidence type="ECO:0000259" key="8">
    <source>
        <dbReference type="PROSITE" id="PS50922"/>
    </source>
</evidence>
<dbReference type="PROSITE" id="PS50922">
    <property type="entry name" value="TLC"/>
    <property type="match status" value="1"/>
</dbReference>
<feature type="transmembrane region" description="Helical" evidence="7">
    <location>
        <begin position="173"/>
        <end position="192"/>
    </location>
</feature>
<keyword evidence="4 7" id="KW-1133">Transmembrane helix</keyword>
<dbReference type="SMART" id="SM00724">
    <property type="entry name" value="TLC"/>
    <property type="match status" value="1"/>
</dbReference>
<feature type="transmembrane region" description="Helical" evidence="7">
    <location>
        <begin position="104"/>
        <end position="128"/>
    </location>
</feature>
<dbReference type="GO" id="GO:0016020">
    <property type="term" value="C:membrane"/>
    <property type="evidence" value="ECO:0007669"/>
    <property type="project" value="UniProtKB-SubCell"/>
</dbReference>
<feature type="transmembrane region" description="Helical" evidence="7">
    <location>
        <begin position="20"/>
        <end position="41"/>
    </location>
</feature>
<dbReference type="OrthoDB" id="537032at2759"/>
<keyword evidence="3 6" id="KW-0812">Transmembrane</keyword>
<comment type="caution">
    <text evidence="9">The sequence shown here is derived from an EMBL/GenBank/DDBJ whole genome shotgun (WGS) entry which is preliminary data.</text>
</comment>
<evidence type="ECO:0000256" key="3">
    <source>
        <dbReference type="ARBA" id="ARBA00022692"/>
    </source>
</evidence>
<evidence type="ECO:0000313" key="9">
    <source>
        <dbReference type="EMBL" id="ORX92973.1"/>
    </source>
</evidence>
<dbReference type="EMBL" id="MCFE01000251">
    <property type="protein sequence ID" value="ORX92973.1"/>
    <property type="molecule type" value="Genomic_DNA"/>
</dbReference>
<feature type="domain" description="TLC" evidence="8">
    <location>
        <begin position="98"/>
        <end position="309"/>
    </location>
</feature>
<sequence length="326" mass="38065">MTPGRRLLAFAAERQIELPLAILTGILLGDVFQVPIAAKFLRLQYRIPGKNTYGKGLDDAYTVAFWVVMFTFLRAAVMKYVFLPLTTVLKITGSSRRTRFLEQAWQLTYFACSWTLGMYIMYNSAYWFNPRYFWIDYPHVNIPYLTKWYYLVTIGYWLQQFFVLGIEKPRKDHVVMTIHHCITCALLLSSYFTNFTRIGNAVLCMMDFTDIWLSLAKVQRYCGLETAPNVTFGIFVVGWLFSRHYVFAHIVYSIWADPDIYGVIGWNPDKGHYFNRTAQMFFLSLFAALQILMLLWLSSIIRIIMKVLRGSNAEDVRSDSEDDKEE</sequence>
<dbReference type="GO" id="GO:0046513">
    <property type="term" value="P:ceramide biosynthetic process"/>
    <property type="evidence" value="ECO:0007669"/>
    <property type="project" value="InterPro"/>
</dbReference>
<evidence type="ECO:0000256" key="2">
    <source>
        <dbReference type="ARBA" id="ARBA00009808"/>
    </source>
</evidence>
<keyword evidence="10" id="KW-1185">Reference proteome</keyword>
<dbReference type="GO" id="GO:0050291">
    <property type="term" value="F:sphingosine N-acyltransferase activity"/>
    <property type="evidence" value="ECO:0007669"/>
    <property type="project" value="InterPro"/>
</dbReference>
<gene>
    <name evidence="9" type="ORF">K493DRAFT_302985</name>
</gene>
<organism evidence="9 10">
    <name type="scientific">Basidiobolus meristosporus CBS 931.73</name>
    <dbReference type="NCBI Taxonomy" id="1314790"/>
    <lineage>
        <taxon>Eukaryota</taxon>
        <taxon>Fungi</taxon>
        <taxon>Fungi incertae sedis</taxon>
        <taxon>Zoopagomycota</taxon>
        <taxon>Entomophthoromycotina</taxon>
        <taxon>Basidiobolomycetes</taxon>
        <taxon>Basidiobolales</taxon>
        <taxon>Basidiobolaceae</taxon>
        <taxon>Basidiobolus</taxon>
    </lineage>
</organism>
<comment type="similarity">
    <text evidence="2">Belongs to the sphingosine N-acyltransferase family.</text>
</comment>
<accession>A0A1Y1Y4R6</accession>
<dbReference type="FunCoup" id="A0A1Y1Y4R6">
    <property type="interactions" value="399"/>
</dbReference>
<evidence type="ECO:0000313" key="10">
    <source>
        <dbReference type="Proteomes" id="UP000193498"/>
    </source>
</evidence>
<dbReference type="Proteomes" id="UP000193498">
    <property type="component" value="Unassembled WGS sequence"/>
</dbReference>
<dbReference type="InParanoid" id="A0A1Y1Y4R6"/>
<feature type="transmembrane region" description="Helical" evidence="7">
    <location>
        <begin position="280"/>
        <end position="301"/>
    </location>
</feature>
<comment type="subcellular location">
    <subcellularLocation>
        <location evidence="1">Membrane</location>
        <topology evidence="1">Multi-pass membrane protein</topology>
    </subcellularLocation>
</comment>
<keyword evidence="5 6" id="KW-0472">Membrane</keyword>
<evidence type="ECO:0000256" key="1">
    <source>
        <dbReference type="ARBA" id="ARBA00004141"/>
    </source>
</evidence>
<evidence type="ECO:0000256" key="4">
    <source>
        <dbReference type="ARBA" id="ARBA00022989"/>
    </source>
</evidence>
<evidence type="ECO:0000256" key="6">
    <source>
        <dbReference type="PROSITE-ProRule" id="PRU00205"/>
    </source>
</evidence>
<dbReference type="PANTHER" id="PTHR12560">
    <property type="entry name" value="LONGEVITY ASSURANCE FACTOR 1 LAG1"/>
    <property type="match status" value="1"/>
</dbReference>
<feature type="transmembrane region" description="Helical" evidence="7">
    <location>
        <begin position="61"/>
        <end position="83"/>
    </location>
</feature>
<proteinExistence type="inferred from homology"/>
<dbReference type="STRING" id="1314790.A0A1Y1Y4R6"/>
<evidence type="ECO:0000256" key="5">
    <source>
        <dbReference type="ARBA" id="ARBA00023136"/>
    </source>
</evidence>